<organism evidence="3">
    <name type="scientific">Desulfobacca acetoxidans</name>
    <dbReference type="NCBI Taxonomy" id="60893"/>
    <lineage>
        <taxon>Bacteria</taxon>
        <taxon>Pseudomonadati</taxon>
        <taxon>Thermodesulfobacteriota</taxon>
        <taxon>Desulfobaccia</taxon>
        <taxon>Desulfobaccales</taxon>
        <taxon>Desulfobaccaceae</taxon>
        <taxon>Desulfobacca</taxon>
    </lineage>
</organism>
<feature type="domain" description="DUF1156" evidence="2">
    <location>
        <begin position="14"/>
        <end position="63"/>
    </location>
</feature>
<feature type="region of interest" description="Disordered" evidence="1">
    <location>
        <begin position="806"/>
        <end position="835"/>
    </location>
</feature>
<dbReference type="EMBL" id="DTHB01000052">
    <property type="protein sequence ID" value="HGB15207.1"/>
    <property type="molecule type" value="Genomic_DNA"/>
</dbReference>
<dbReference type="Pfam" id="PF06634">
    <property type="entry name" value="DUF1156"/>
    <property type="match status" value="1"/>
</dbReference>
<sequence length="993" mass="111757">MIPRECKRLIEVDFPLAKVSYFAAKEKSIRHGHPSTLHLWWARRPLASCRAVLLGLLLPDPEDPHCPPEFIDKAYELLGEVPGAAKDFSQGLRKALLNFIGEFANWDLSGDDLWLSTARGLVRAAHPEETPLVVDPFAGGGSIPLEALRLGCEAFASDLNPVACLILKVLLEDIPRHGAKLAQELREVGTRIKEEAERELAEFYPLDPPDPATGVRPRPIAYLWARTVKCEAPHCGAEIPLMRSFWLCKKAGKKVALRPLVERPEGRPPQVNFEIFIPKQDREVSAGTVFRAKAKCLACGAVLPPERVRAQLAAQQGGADVIFDDQGRRAGGARLLAVVTVREDIQGRHYRLPTEADYLAVWRAQQRLRGILEDWERGGRQGLCPVPDEPLPPIGTLGFRVQRYGMLQWGDLFTARQKVAILIFTKKIRHLRSSELNAIAVSRFIDDYSSLCRWMLRETPAPTFTRQALPILWDFCETWPFDEVSWSLPGSFTWVEKAVESVVNRNSKQGQVLIADACNHPLPNESALCFFTDPPYYDAVPYADLSDFFFVWLKRMLLKNNLMCDPFDEKNILTPKSLEIVQDEVKEFDHLPKGLKFFEERMAFAFKEGRRILRDDGVGCIVFAHKSTEGWEALLSGIILAGWEITASWPIHTERAQRPRAQESAALATSIHLVCRPRSPEAGVGDWAEVKAEMEERVRAWMERLQKEGIRGADALFACIGPAMEVYSRFDRVETPAGHPVPLGGDPEALEPHRRGFLAYVFEAVSREALGQVLGTADTEGFEEDARLTALFLWTLQVTRINSDNNRQKAEGEIEEDEDLEEPEEESEAAKPAKTKGGLALPFDTFIRITRPLGIHYQNWEGKIIGIHKGIVRLLPVSERQEELFGESLELQVVQLKSRPKQGLLFGEELQPKPTPLKGTGKAKKQLTTLDRVHQAMLLYAGGRTTPLRGLLEEEGRKGKRFERLAFALMALYPPNNLERKWLEGLQAMIKTR</sequence>
<protein>
    <submittedName>
        <fullName evidence="3">DUF1156 domain-containing protein</fullName>
    </submittedName>
</protein>
<evidence type="ECO:0000259" key="2">
    <source>
        <dbReference type="Pfam" id="PF06634"/>
    </source>
</evidence>
<dbReference type="InterPro" id="IPR029063">
    <property type="entry name" value="SAM-dependent_MTases_sf"/>
</dbReference>
<evidence type="ECO:0000256" key="1">
    <source>
        <dbReference type="SAM" id="MobiDB-lite"/>
    </source>
</evidence>
<dbReference type="AlphaFoldDB" id="A0A7C3SLI7"/>
<dbReference type="Gene3D" id="3.40.50.150">
    <property type="entry name" value="Vaccinia Virus protein VP39"/>
    <property type="match status" value="2"/>
</dbReference>
<feature type="compositionally biased region" description="Acidic residues" evidence="1">
    <location>
        <begin position="813"/>
        <end position="827"/>
    </location>
</feature>
<name>A0A7C3SLI7_9BACT</name>
<proteinExistence type="predicted"/>
<accession>A0A7C3SLI7</accession>
<reference evidence="3" key="1">
    <citation type="journal article" date="2020" name="mSystems">
        <title>Genome- and Community-Level Interaction Insights into Carbon Utilization and Element Cycling Functions of Hydrothermarchaeota in Hydrothermal Sediment.</title>
        <authorList>
            <person name="Zhou Z."/>
            <person name="Liu Y."/>
            <person name="Xu W."/>
            <person name="Pan J."/>
            <person name="Luo Z.H."/>
            <person name="Li M."/>
        </authorList>
    </citation>
    <scope>NUCLEOTIDE SEQUENCE [LARGE SCALE GENOMIC DNA]</scope>
    <source>
        <strain evidence="3">SpSt-776</strain>
    </source>
</reference>
<dbReference type="SUPFAM" id="SSF53335">
    <property type="entry name" value="S-adenosyl-L-methionine-dependent methyltransferases"/>
    <property type="match status" value="2"/>
</dbReference>
<comment type="caution">
    <text evidence="3">The sequence shown here is derived from an EMBL/GenBank/DDBJ whole genome shotgun (WGS) entry which is preliminary data.</text>
</comment>
<dbReference type="InterPro" id="IPR009537">
    <property type="entry name" value="DUF1156"/>
</dbReference>
<evidence type="ECO:0000313" key="3">
    <source>
        <dbReference type="EMBL" id="HGB15207.1"/>
    </source>
</evidence>
<gene>
    <name evidence="3" type="ORF">ENV62_08245</name>
</gene>